<comment type="function">
    <text evidence="6">May play a role in the regulation of cytokinesis. May play a role in signaling by stimulating protein glycosylation. Induces neuritogenesis by activating the Ras-MAP kinase pathway and is necessary for the survival of cerebellar neurons. Does not appear to play a major role in ciliogenesis.</text>
</comment>
<keyword evidence="9" id="KW-1185">Reference proteome</keyword>
<evidence type="ECO:0000256" key="2">
    <source>
        <dbReference type="ARBA" id="ARBA00008384"/>
    </source>
</evidence>
<keyword evidence="5" id="KW-0131">Cell cycle</keyword>
<dbReference type="Gene3D" id="1.25.10.10">
    <property type="entry name" value="Leucine-rich Repeat Variant"/>
    <property type="match status" value="1"/>
</dbReference>
<sequence length="349" mass="37896">MAALSPGRLQGLQALSRQLREPQRRETTEESTFRDLLEILSGACRALEQQSCQEGPCGLAGLHTCLQLVTESFRCLRNACVQCARNQHLLRFLIVTEHLLRCPELVKALYAKLSNQERVTLLELMLAAVSEGGSASGEEQQVWGSHAAFLAGCFQESCAAVLGLAAAPGAQHEEALVVIRLLDVLCALSSTPGQLEHLQALPGLLGTAIDTLRLTHLAGKESVNVFSASQAVTGQEEITHPAVGFKSHLIRLVGNLCYRNKANQDKVFELDGIPLILDNCSIDDNNPFVSQWAVLAIRNVTEQNERNQALIAGLEEQGLAQSSALHSLGLEMERQEGRVLLRAARTEPS</sequence>
<evidence type="ECO:0000256" key="6">
    <source>
        <dbReference type="ARBA" id="ARBA00045173"/>
    </source>
</evidence>
<protein>
    <recommendedName>
        <fullName evidence="3">Ataxin-10</fullName>
    </recommendedName>
</protein>
<name>A0ABQ9DJA3_9PASS</name>
<organism evidence="8 9">
    <name type="scientific">Willisornis vidua</name>
    <name type="common">Xingu scale-backed antbird</name>
    <dbReference type="NCBI Taxonomy" id="1566151"/>
    <lineage>
        <taxon>Eukaryota</taxon>
        <taxon>Metazoa</taxon>
        <taxon>Chordata</taxon>
        <taxon>Craniata</taxon>
        <taxon>Vertebrata</taxon>
        <taxon>Euteleostomi</taxon>
        <taxon>Archelosauria</taxon>
        <taxon>Archosauria</taxon>
        <taxon>Dinosauria</taxon>
        <taxon>Saurischia</taxon>
        <taxon>Theropoda</taxon>
        <taxon>Coelurosauria</taxon>
        <taxon>Aves</taxon>
        <taxon>Neognathae</taxon>
        <taxon>Neoaves</taxon>
        <taxon>Telluraves</taxon>
        <taxon>Australaves</taxon>
        <taxon>Passeriformes</taxon>
        <taxon>Thamnophilidae</taxon>
        <taxon>Willisornis</taxon>
    </lineage>
</organism>
<dbReference type="InterPro" id="IPR016024">
    <property type="entry name" value="ARM-type_fold"/>
</dbReference>
<dbReference type="Proteomes" id="UP001145742">
    <property type="component" value="Unassembled WGS sequence"/>
</dbReference>
<dbReference type="PANTHER" id="PTHR13255:SF0">
    <property type="entry name" value="ATAXIN-10"/>
    <property type="match status" value="1"/>
</dbReference>
<reference evidence="8" key="1">
    <citation type="submission" date="2019-10" db="EMBL/GenBank/DDBJ databases">
        <authorList>
            <person name="Soares A.E.R."/>
            <person name="Aleixo A."/>
            <person name="Schneider P."/>
            <person name="Miyaki C.Y."/>
            <person name="Schneider M.P."/>
            <person name="Mello C."/>
            <person name="Vasconcelos A.T.R."/>
        </authorList>
    </citation>
    <scope>NUCLEOTIDE SEQUENCE</scope>
    <source>
        <tissue evidence="8">Muscle</tissue>
    </source>
</reference>
<dbReference type="InterPro" id="IPR019156">
    <property type="entry name" value="Ataxin-10_domain"/>
</dbReference>
<evidence type="ECO:0000259" key="7">
    <source>
        <dbReference type="Pfam" id="PF09759"/>
    </source>
</evidence>
<dbReference type="EMBL" id="WHWB01033313">
    <property type="protein sequence ID" value="KAJ7420573.1"/>
    <property type="molecule type" value="Genomic_DNA"/>
</dbReference>
<dbReference type="Pfam" id="PF09759">
    <property type="entry name" value="Atx10homo_assoc"/>
    <property type="match status" value="1"/>
</dbReference>
<evidence type="ECO:0000313" key="8">
    <source>
        <dbReference type="EMBL" id="KAJ7420573.1"/>
    </source>
</evidence>
<evidence type="ECO:0000256" key="4">
    <source>
        <dbReference type="ARBA" id="ARBA00022618"/>
    </source>
</evidence>
<evidence type="ECO:0000313" key="9">
    <source>
        <dbReference type="Proteomes" id="UP001145742"/>
    </source>
</evidence>
<dbReference type="InterPro" id="IPR011989">
    <property type="entry name" value="ARM-like"/>
</dbReference>
<proteinExistence type="inferred from homology"/>
<keyword evidence="4" id="KW-0132">Cell division</keyword>
<dbReference type="InterPro" id="IPR051374">
    <property type="entry name" value="Ataxin-10/CTR86_families"/>
</dbReference>
<evidence type="ECO:0000256" key="3">
    <source>
        <dbReference type="ARBA" id="ARBA00018804"/>
    </source>
</evidence>
<dbReference type="SUPFAM" id="SSF48371">
    <property type="entry name" value="ARM repeat"/>
    <property type="match status" value="1"/>
</dbReference>
<comment type="subcellular location">
    <subcellularLocation>
        <location evidence="1">Midbody</location>
    </subcellularLocation>
</comment>
<feature type="domain" description="Ataxin-10" evidence="7">
    <location>
        <begin position="245"/>
        <end position="341"/>
    </location>
</feature>
<evidence type="ECO:0000256" key="5">
    <source>
        <dbReference type="ARBA" id="ARBA00023306"/>
    </source>
</evidence>
<evidence type="ECO:0000256" key="1">
    <source>
        <dbReference type="ARBA" id="ARBA00004214"/>
    </source>
</evidence>
<comment type="caution">
    <text evidence="8">The sequence shown here is derived from an EMBL/GenBank/DDBJ whole genome shotgun (WGS) entry which is preliminary data.</text>
</comment>
<comment type="similarity">
    <text evidence="2">Belongs to the ataxin-10 family.</text>
</comment>
<dbReference type="PANTHER" id="PTHR13255">
    <property type="entry name" value="ATAXIN-10"/>
    <property type="match status" value="1"/>
</dbReference>
<accession>A0ABQ9DJA3</accession>
<gene>
    <name evidence="8" type="ORF">WISP_47803</name>
</gene>